<proteinExistence type="predicted"/>
<evidence type="ECO:0000313" key="6">
    <source>
        <dbReference type="Proteomes" id="UP001596044"/>
    </source>
</evidence>
<dbReference type="SMART" id="SM01134">
    <property type="entry name" value="DeoRC"/>
    <property type="match status" value="1"/>
</dbReference>
<dbReference type="InterPro" id="IPR036390">
    <property type="entry name" value="WH_DNA-bd_sf"/>
</dbReference>
<evidence type="ECO:0000256" key="1">
    <source>
        <dbReference type="ARBA" id="ARBA00023015"/>
    </source>
</evidence>
<dbReference type="Proteomes" id="UP001596044">
    <property type="component" value="Unassembled WGS sequence"/>
</dbReference>
<keyword evidence="6" id="KW-1185">Reference proteome</keyword>
<evidence type="ECO:0000313" key="5">
    <source>
        <dbReference type="EMBL" id="MFC5452817.1"/>
    </source>
</evidence>
<feature type="domain" description="HTH deoR-type" evidence="4">
    <location>
        <begin position="9"/>
        <end position="64"/>
    </location>
</feature>
<dbReference type="PANTHER" id="PTHR30363:SF44">
    <property type="entry name" value="AGA OPERON TRANSCRIPTIONAL REPRESSOR-RELATED"/>
    <property type="match status" value="1"/>
</dbReference>
<keyword evidence="1" id="KW-0805">Transcription regulation</keyword>
<dbReference type="InterPro" id="IPR050313">
    <property type="entry name" value="Carb_Metab_HTH_regulators"/>
</dbReference>
<dbReference type="EMBL" id="JBHSMJ010000065">
    <property type="protein sequence ID" value="MFC5452817.1"/>
    <property type="molecule type" value="Genomic_DNA"/>
</dbReference>
<evidence type="ECO:0000256" key="2">
    <source>
        <dbReference type="ARBA" id="ARBA00023125"/>
    </source>
</evidence>
<dbReference type="PANTHER" id="PTHR30363">
    <property type="entry name" value="HTH-TYPE TRANSCRIPTIONAL REGULATOR SRLR-RELATED"/>
    <property type="match status" value="1"/>
</dbReference>
<dbReference type="InterPro" id="IPR014036">
    <property type="entry name" value="DeoR-like_C"/>
</dbReference>
<dbReference type="InterPro" id="IPR036388">
    <property type="entry name" value="WH-like_DNA-bd_sf"/>
</dbReference>
<dbReference type="PRINTS" id="PR00037">
    <property type="entry name" value="HTHLACR"/>
</dbReference>
<evidence type="ECO:0000256" key="3">
    <source>
        <dbReference type="ARBA" id="ARBA00023163"/>
    </source>
</evidence>
<accession>A0ABW0KI83</accession>
<keyword evidence="3" id="KW-0804">Transcription</keyword>
<reference evidence="6" key="1">
    <citation type="journal article" date="2019" name="Int. J. Syst. Evol. Microbiol.">
        <title>The Global Catalogue of Microorganisms (GCM) 10K type strain sequencing project: providing services to taxonomists for standard genome sequencing and annotation.</title>
        <authorList>
            <consortium name="The Broad Institute Genomics Platform"/>
            <consortium name="The Broad Institute Genome Sequencing Center for Infectious Disease"/>
            <person name="Wu L."/>
            <person name="Ma J."/>
        </authorList>
    </citation>
    <scope>NUCLEOTIDE SEQUENCE [LARGE SCALE GENOMIC DNA]</scope>
    <source>
        <strain evidence="6">KACC 11904</strain>
    </source>
</reference>
<protein>
    <submittedName>
        <fullName evidence="5">DeoR/GlpR family DNA-binding transcription regulator</fullName>
    </submittedName>
</protein>
<evidence type="ECO:0000259" key="4">
    <source>
        <dbReference type="PROSITE" id="PS51000"/>
    </source>
</evidence>
<gene>
    <name evidence="5" type="ORF">ACFPOG_31910</name>
</gene>
<dbReference type="PROSITE" id="PS00894">
    <property type="entry name" value="HTH_DEOR_1"/>
    <property type="match status" value="1"/>
</dbReference>
<dbReference type="GO" id="GO:0003677">
    <property type="term" value="F:DNA binding"/>
    <property type="evidence" value="ECO:0007669"/>
    <property type="project" value="UniProtKB-KW"/>
</dbReference>
<dbReference type="RefSeq" id="WP_270879084.1">
    <property type="nucleotide sequence ID" value="NZ_JAQFVF010000023.1"/>
</dbReference>
<keyword evidence="2 5" id="KW-0238">DNA-binding</keyword>
<dbReference type="Pfam" id="PF08220">
    <property type="entry name" value="HTH_DeoR"/>
    <property type="match status" value="1"/>
</dbReference>
<dbReference type="SUPFAM" id="SSF100950">
    <property type="entry name" value="NagB/RpiA/CoA transferase-like"/>
    <property type="match status" value="1"/>
</dbReference>
<comment type="caution">
    <text evidence="5">The sequence shown here is derived from an EMBL/GenBank/DDBJ whole genome shotgun (WGS) entry which is preliminary data.</text>
</comment>
<organism evidence="5 6">
    <name type="scientific">Paenibacillus aestuarii</name>
    <dbReference type="NCBI Taxonomy" id="516965"/>
    <lineage>
        <taxon>Bacteria</taxon>
        <taxon>Bacillati</taxon>
        <taxon>Bacillota</taxon>
        <taxon>Bacilli</taxon>
        <taxon>Bacillales</taxon>
        <taxon>Paenibacillaceae</taxon>
        <taxon>Paenibacillus</taxon>
    </lineage>
</organism>
<name>A0ABW0KI83_9BACL</name>
<dbReference type="Pfam" id="PF00455">
    <property type="entry name" value="DeoRC"/>
    <property type="match status" value="1"/>
</dbReference>
<sequence length="261" mass="28724">MLRCSIVLPIQRRQVLQDYLARHGGCTIKELSVHFGVSEMTIRRDLEFLGKQGSIARAHGGAIHVDKLYGEPALPDKQARNPEVKEKLAAYAVQRFVSDGDVLILEGGTTVTRMASYFTQSQLTLMTNGMDALQQLRSLAGRHTVLCCGGMLREPSGTFVGPEAEAYFARYHARTAFLSSLSFTLEAGFTDPNLMDTQVKKAMIQSAERTIMLLDSSKIGSRSFATVARLDEISALVTDSGVPEHVREACELMNCELHVVE</sequence>
<dbReference type="Gene3D" id="1.10.10.10">
    <property type="entry name" value="Winged helix-like DNA-binding domain superfamily/Winged helix DNA-binding domain"/>
    <property type="match status" value="1"/>
</dbReference>
<dbReference type="InterPro" id="IPR001034">
    <property type="entry name" value="DeoR_HTH"/>
</dbReference>
<dbReference type="InterPro" id="IPR037171">
    <property type="entry name" value="NagB/RpiA_transferase-like"/>
</dbReference>
<dbReference type="SUPFAM" id="SSF46785">
    <property type="entry name" value="Winged helix' DNA-binding domain"/>
    <property type="match status" value="1"/>
</dbReference>
<dbReference type="SMART" id="SM00420">
    <property type="entry name" value="HTH_DEOR"/>
    <property type="match status" value="1"/>
</dbReference>
<dbReference type="InterPro" id="IPR018356">
    <property type="entry name" value="Tscrpt_reg_HTH_DeoR_CS"/>
</dbReference>
<dbReference type="PROSITE" id="PS51000">
    <property type="entry name" value="HTH_DEOR_2"/>
    <property type="match status" value="1"/>
</dbReference>